<comment type="caution">
    <text evidence="1">The sequence shown here is derived from an EMBL/GenBank/DDBJ whole genome shotgun (WGS) entry which is preliminary data.</text>
</comment>
<organism evidence="1 2">
    <name type="scientific">Dallia pectoralis</name>
    <name type="common">Alaska blackfish</name>
    <dbReference type="NCBI Taxonomy" id="75939"/>
    <lineage>
        <taxon>Eukaryota</taxon>
        <taxon>Metazoa</taxon>
        <taxon>Chordata</taxon>
        <taxon>Craniata</taxon>
        <taxon>Vertebrata</taxon>
        <taxon>Euteleostomi</taxon>
        <taxon>Actinopterygii</taxon>
        <taxon>Neopterygii</taxon>
        <taxon>Teleostei</taxon>
        <taxon>Protacanthopterygii</taxon>
        <taxon>Esociformes</taxon>
        <taxon>Umbridae</taxon>
        <taxon>Dallia</taxon>
    </lineage>
</organism>
<dbReference type="Proteomes" id="UP001157502">
    <property type="component" value="Chromosome 13"/>
</dbReference>
<keyword evidence="2" id="KW-1185">Reference proteome</keyword>
<proteinExistence type="predicted"/>
<protein>
    <submittedName>
        <fullName evidence="1">Uncharacterized protein</fullName>
    </submittedName>
</protein>
<sequence length="1094" mass="122642">MKYLFLKLSEMSDILKNSDELGNVLVQVQDDLRQLRRSLYRVPIHRNGEIVDIQALDRAIHRTECGIRRRAEQYLNTVNKQILILPSIEDIQKKSTQISRWEPPVESIPDQSPQRGQGVGPSPGQKHKEAFTMRLLYNPIHPQNRTVMHQRYGIKLPNLRYRSGPARVVTQRVVTGPTVGSLAVVSVRTSHQLYQAPPLSDKDMKAGIAGLLENSYDPCAADLSVFRTSVQPNAAPLHPRDSSSSHKISPTAQGQRALTCGEVPGPSHCHSSQESPPTWTTHTPPTSAASKSSNHTTRLTPMNPQGSLFPVSTSNLCFNILEGHINPVSPDFCRFKQHYCLCWGLLVDVLGVLERLLREYAIPCARVNGARLVELVQGGDLEDATGGVREGVSGSSGLGGSSAERLLSVLENTDEVWDLVLRPGQRYRGEGGEEAAATRIQSSWRSHMARASYQEHRRRRWAVGTITISWLMHIQRVHVRRSLQESRRTQLDNYRIRAQYLSANWKHIQSSRRTIIHIPSLGYSQSQRFRLKGFDILQNIQMGRLCDVKDDNVEVIYVCPVRLGDDLFQYYSRLIGLHQGPIGEPEDPTEPGSRTSTQTPMAKRFTILMPDALDHFPNHNMCLSTLLKYSPRTLHRIRNLIQGKQAYMVGGVTHLDDLAVAEELEVSLLGPEPAVAQLYSTKSGGRRIFTSAGVTVPPGQWDVYSLQQLHEVLARLMAEHMQVRRWLFKMDSEMCGRGTAYCDVSHLSCFTWAQQEYSLCCPDQWRNTWTQESVFVKYLEEVPGWLTQYAQPVRTSCYPTWTCFLDMFLKHGGVVEAYPPSDSVTCLTVDLFLQPDGEITMLSCGDQLHGPSNLEVAGSSVPQASVSPEDLHSVCLRVGRACLSRCITGHVSLDLATFLDPVTLEQQLWAVDLDLGYSNQLALSKLMLMLTGGRLDCRTSRLEVPLTTRQTKPCPRSRGLKETHHSLVSSRYAVLGNRLLHTNLSMVHYSVFFQMCKAQGIGFDIKEKQGTVFALHDSFERYSLGMITISEDLQGALKAFVHNLSVIHQEISAPNMQGETNFKDLVRDIEDVLGLTVQNNSLTTKEEDKTCGLN</sequence>
<name>A0ACC2GFR5_DALPE</name>
<evidence type="ECO:0000313" key="1">
    <source>
        <dbReference type="EMBL" id="KAJ8002462.1"/>
    </source>
</evidence>
<evidence type="ECO:0000313" key="2">
    <source>
        <dbReference type="Proteomes" id="UP001157502"/>
    </source>
</evidence>
<reference evidence="1" key="1">
    <citation type="submission" date="2021-05" db="EMBL/GenBank/DDBJ databases">
        <authorList>
            <person name="Pan Q."/>
            <person name="Jouanno E."/>
            <person name="Zahm M."/>
            <person name="Klopp C."/>
            <person name="Cabau C."/>
            <person name="Louis A."/>
            <person name="Berthelot C."/>
            <person name="Parey E."/>
            <person name="Roest Crollius H."/>
            <person name="Montfort J."/>
            <person name="Robinson-Rechavi M."/>
            <person name="Bouchez O."/>
            <person name="Lampietro C."/>
            <person name="Lopez Roques C."/>
            <person name="Donnadieu C."/>
            <person name="Postlethwait J."/>
            <person name="Bobe J."/>
            <person name="Dillon D."/>
            <person name="Chandos A."/>
            <person name="von Hippel F."/>
            <person name="Guiguen Y."/>
        </authorList>
    </citation>
    <scope>NUCLEOTIDE SEQUENCE</scope>
    <source>
        <strain evidence="1">YG-Jan2019</strain>
    </source>
</reference>
<accession>A0ACC2GFR5</accession>
<dbReference type="EMBL" id="CM055740">
    <property type="protein sequence ID" value="KAJ8002462.1"/>
    <property type="molecule type" value="Genomic_DNA"/>
</dbReference>
<gene>
    <name evidence="1" type="ORF">DPEC_G00159170</name>
</gene>